<evidence type="ECO:0000313" key="2">
    <source>
        <dbReference type="EMBL" id="GKT51242.1"/>
    </source>
</evidence>
<evidence type="ECO:0008006" key="4">
    <source>
        <dbReference type="Google" id="ProtNLM"/>
    </source>
</evidence>
<keyword evidence="1" id="KW-0732">Signal</keyword>
<dbReference type="RefSeq" id="XP_049133592.1">
    <property type="nucleotide sequence ID" value="XM_049277635.1"/>
</dbReference>
<keyword evidence="3" id="KW-1185">Reference proteome</keyword>
<evidence type="ECO:0000256" key="1">
    <source>
        <dbReference type="SAM" id="SignalP"/>
    </source>
</evidence>
<dbReference type="Proteomes" id="UP001055115">
    <property type="component" value="Unassembled WGS sequence"/>
</dbReference>
<dbReference type="AlphaFoldDB" id="A0AA37URQ7"/>
<reference evidence="2 3" key="1">
    <citation type="submission" date="2022-03" db="EMBL/GenBank/DDBJ databases">
        <title>Genome data of Colletotrichum spp.</title>
        <authorList>
            <person name="Utami Y.D."/>
            <person name="Hiruma K."/>
        </authorList>
    </citation>
    <scope>NUCLEOTIDE SEQUENCE [LARGE SCALE GENOMIC DNA]</scope>
    <source>
        <strain evidence="2 3">MAFF 239500</strain>
    </source>
</reference>
<gene>
    <name evidence="2" type="ORF">ColSpa_11423</name>
</gene>
<evidence type="ECO:0000313" key="3">
    <source>
        <dbReference type="Proteomes" id="UP001055115"/>
    </source>
</evidence>
<dbReference type="GeneID" id="73332225"/>
<dbReference type="EMBL" id="BQXU01000046">
    <property type="protein sequence ID" value="GKT51242.1"/>
    <property type="molecule type" value="Genomic_DNA"/>
</dbReference>
<feature type="signal peptide" evidence="1">
    <location>
        <begin position="1"/>
        <end position="21"/>
    </location>
</feature>
<proteinExistence type="predicted"/>
<organism evidence="2 3">
    <name type="scientific">Colletotrichum spaethianum</name>
    <dbReference type="NCBI Taxonomy" id="700344"/>
    <lineage>
        <taxon>Eukaryota</taxon>
        <taxon>Fungi</taxon>
        <taxon>Dikarya</taxon>
        <taxon>Ascomycota</taxon>
        <taxon>Pezizomycotina</taxon>
        <taxon>Sordariomycetes</taxon>
        <taxon>Hypocreomycetidae</taxon>
        <taxon>Glomerellales</taxon>
        <taxon>Glomerellaceae</taxon>
        <taxon>Colletotrichum</taxon>
        <taxon>Colletotrichum spaethianum species complex</taxon>
    </lineage>
</organism>
<accession>A0AA37URQ7</accession>
<comment type="caution">
    <text evidence="2">The sequence shown here is derived from an EMBL/GenBank/DDBJ whole genome shotgun (WGS) entry which is preliminary data.</text>
</comment>
<sequence>MSVSKWTVAVGLSLTLSVLQSTYPGLSGSIASYTTILRPSAPPNSMPHFDPTAAFCIFGFKSHAAARSLCCAPWLPPDGCYSSPMRQPSITPNCGTCRNLWNPLRSALLT</sequence>
<protein>
    <recommendedName>
        <fullName evidence="4">Secreted protein</fullName>
    </recommendedName>
</protein>
<feature type="chain" id="PRO_5041236370" description="Secreted protein" evidence="1">
    <location>
        <begin position="22"/>
        <end position="110"/>
    </location>
</feature>
<name>A0AA37URQ7_9PEZI</name>